<dbReference type="Gene3D" id="3.40.50.2300">
    <property type="match status" value="1"/>
</dbReference>
<dbReference type="Proteomes" id="UP000256373">
    <property type="component" value="Unassembled WGS sequence"/>
</dbReference>
<dbReference type="Pfam" id="PF00072">
    <property type="entry name" value="Response_reg"/>
    <property type="match status" value="1"/>
</dbReference>
<reference evidence="4 5" key="1">
    <citation type="submission" date="2018-07" db="EMBL/GenBank/DDBJ databases">
        <title>Dyadobacter roseus sp. nov., isolated from rose rhizosphere soil.</title>
        <authorList>
            <person name="Chen L."/>
        </authorList>
    </citation>
    <scope>NUCLEOTIDE SEQUENCE [LARGE SCALE GENOMIC DNA]</scope>
    <source>
        <strain evidence="4 5">RS19</strain>
    </source>
</reference>
<keyword evidence="4" id="KW-0238">DNA-binding</keyword>
<dbReference type="RefSeq" id="WP_115834330.1">
    <property type="nucleotide sequence ID" value="NZ_QNUL01000048.1"/>
</dbReference>
<feature type="domain" description="Response regulatory" evidence="2">
    <location>
        <begin position="2"/>
        <end position="113"/>
    </location>
</feature>
<dbReference type="InterPro" id="IPR011006">
    <property type="entry name" value="CheY-like_superfamily"/>
</dbReference>
<dbReference type="PANTHER" id="PTHR37299">
    <property type="entry name" value="TRANSCRIPTIONAL REGULATOR-RELATED"/>
    <property type="match status" value="1"/>
</dbReference>
<dbReference type="InterPro" id="IPR046947">
    <property type="entry name" value="LytR-like"/>
</dbReference>
<proteinExistence type="predicted"/>
<feature type="modified residue" description="4-aspartylphosphate" evidence="1">
    <location>
        <position position="53"/>
    </location>
</feature>
<evidence type="ECO:0000256" key="1">
    <source>
        <dbReference type="PROSITE-ProRule" id="PRU00169"/>
    </source>
</evidence>
<dbReference type="SMART" id="SM00448">
    <property type="entry name" value="REC"/>
    <property type="match status" value="1"/>
</dbReference>
<organism evidence="4 5">
    <name type="scientific">Dyadobacter luteus</name>
    <dbReference type="NCBI Taxonomy" id="2259619"/>
    <lineage>
        <taxon>Bacteria</taxon>
        <taxon>Pseudomonadati</taxon>
        <taxon>Bacteroidota</taxon>
        <taxon>Cytophagia</taxon>
        <taxon>Cytophagales</taxon>
        <taxon>Spirosomataceae</taxon>
        <taxon>Dyadobacter</taxon>
    </lineage>
</organism>
<dbReference type="GO" id="GO:0000156">
    <property type="term" value="F:phosphorelay response regulator activity"/>
    <property type="evidence" value="ECO:0007669"/>
    <property type="project" value="InterPro"/>
</dbReference>
<dbReference type="InterPro" id="IPR001789">
    <property type="entry name" value="Sig_transdc_resp-reg_receiver"/>
</dbReference>
<protein>
    <submittedName>
        <fullName evidence="4">DNA-binding response regulator</fullName>
    </submittedName>
</protein>
<dbReference type="EMBL" id="QNUL01000048">
    <property type="protein sequence ID" value="REA55258.1"/>
    <property type="molecule type" value="Genomic_DNA"/>
</dbReference>
<dbReference type="PROSITE" id="PS50110">
    <property type="entry name" value="RESPONSE_REGULATORY"/>
    <property type="match status" value="1"/>
</dbReference>
<dbReference type="PROSITE" id="PS50930">
    <property type="entry name" value="HTH_LYTTR"/>
    <property type="match status" value="1"/>
</dbReference>
<dbReference type="Pfam" id="PF04397">
    <property type="entry name" value="LytTR"/>
    <property type="match status" value="1"/>
</dbReference>
<evidence type="ECO:0000313" key="4">
    <source>
        <dbReference type="EMBL" id="REA55258.1"/>
    </source>
</evidence>
<dbReference type="SUPFAM" id="SSF52172">
    <property type="entry name" value="CheY-like"/>
    <property type="match status" value="1"/>
</dbReference>
<sequence length="231" mass="26881">MKCIAIDDEPLALELLRTYISEVPELNLLHTFDDALEGAAYLKLHEIDLLFIDINMPDISGLDLVAAIENKPMVIFTTAHKKYAHIGFELEAIDYLLKPISPERFQKAVTRAQEQFQLRKRITEPEWEPFMVRSEYKMIRIDPAQIEYIESMEDYIKIFLIDTNRPVLTLMSLKTILEKLPESGFSRVHRSFIVGEKQIHSIVNKKISLKSGKEIPVSDTYMSFIEKWKNH</sequence>
<name>A0A3D8Y2E8_9BACT</name>
<comment type="caution">
    <text evidence="4">The sequence shown here is derived from an EMBL/GenBank/DDBJ whole genome shotgun (WGS) entry which is preliminary data.</text>
</comment>
<dbReference type="GO" id="GO:0003677">
    <property type="term" value="F:DNA binding"/>
    <property type="evidence" value="ECO:0007669"/>
    <property type="project" value="UniProtKB-KW"/>
</dbReference>
<evidence type="ECO:0000259" key="3">
    <source>
        <dbReference type="PROSITE" id="PS50930"/>
    </source>
</evidence>
<dbReference type="PANTHER" id="PTHR37299:SF1">
    <property type="entry name" value="STAGE 0 SPORULATION PROTEIN A HOMOLOG"/>
    <property type="match status" value="1"/>
</dbReference>
<dbReference type="OrthoDB" id="1646880at2"/>
<accession>A0A3D8Y2E8</accession>
<dbReference type="Gene3D" id="2.40.50.1020">
    <property type="entry name" value="LytTr DNA-binding domain"/>
    <property type="match status" value="1"/>
</dbReference>
<dbReference type="AlphaFoldDB" id="A0A3D8Y2E8"/>
<evidence type="ECO:0000313" key="5">
    <source>
        <dbReference type="Proteomes" id="UP000256373"/>
    </source>
</evidence>
<evidence type="ECO:0000259" key="2">
    <source>
        <dbReference type="PROSITE" id="PS50110"/>
    </source>
</evidence>
<keyword evidence="5" id="KW-1185">Reference proteome</keyword>
<dbReference type="SMART" id="SM00850">
    <property type="entry name" value="LytTR"/>
    <property type="match status" value="1"/>
</dbReference>
<feature type="domain" description="HTH LytTR-type" evidence="3">
    <location>
        <begin position="130"/>
        <end position="218"/>
    </location>
</feature>
<dbReference type="InterPro" id="IPR007492">
    <property type="entry name" value="LytTR_DNA-bd_dom"/>
</dbReference>
<gene>
    <name evidence="4" type="ORF">DSL64_28250</name>
</gene>
<keyword evidence="1" id="KW-0597">Phosphoprotein</keyword>